<keyword evidence="1" id="KW-0472">Membrane</keyword>
<gene>
    <name evidence="2" type="ORF">CPT03_03815</name>
</gene>
<feature type="transmembrane region" description="Helical" evidence="1">
    <location>
        <begin position="77"/>
        <end position="95"/>
    </location>
</feature>
<dbReference type="EMBL" id="CP024091">
    <property type="protein sequence ID" value="ATP55653.1"/>
    <property type="molecule type" value="Genomic_DNA"/>
</dbReference>
<dbReference type="KEGG" id="pgs:CPT03_03815"/>
<keyword evidence="1" id="KW-0812">Transmembrane</keyword>
<protein>
    <recommendedName>
        <fullName evidence="4">DUF3784 domain-containing protein</fullName>
    </recommendedName>
</protein>
<sequence>MLIVILILSLIFFGIGFIVTENNAQYILSGYNTMAEEDRQKFNIKLYVPYFRNFHIVLGISMLIISLVLFYFVSSDWAGLFIVAYPIAAYIYFIWKGSQFLKDGNKKQQMASYVVMGVLFIILLFIIFMFTYSLKDNKIEIKNETLEINGDYGTKINLADIKSIHLISELPKITSKINGFAVETTKKGSFKTKDGEKVTLLINSKNNSYILIITKDNKKIYYSSKEESNQEIYTRLRKQLNLSKFRM</sequence>
<feature type="transmembrane region" description="Helical" evidence="1">
    <location>
        <begin position="110"/>
        <end position="132"/>
    </location>
</feature>
<dbReference type="Proteomes" id="UP000223749">
    <property type="component" value="Chromosome"/>
</dbReference>
<reference evidence="2 3" key="1">
    <citation type="submission" date="2017-10" db="EMBL/GenBank/DDBJ databases">
        <title>Whole genome of Pedobacter ginsengisoli T01R-27 isolated from tomato rhizosphere.</title>
        <authorList>
            <person name="Weon H.-Y."/>
            <person name="Lee S.A."/>
            <person name="Sang M.K."/>
            <person name="Song J."/>
        </authorList>
    </citation>
    <scope>NUCLEOTIDE SEQUENCE [LARGE SCALE GENOMIC DNA]</scope>
    <source>
        <strain evidence="2 3">T01R-27</strain>
    </source>
</reference>
<keyword evidence="3" id="KW-1185">Reference proteome</keyword>
<dbReference type="InterPro" id="IPR017259">
    <property type="entry name" value="UCP037672"/>
</dbReference>
<evidence type="ECO:0000313" key="3">
    <source>
        <dbReference type="Proteomes" id="UP000223749"/>
    </source>
</evidence>
<evidence type="ECO:0000256" key="1">
    <source>
        <dbReference type="SAM" id="Phobius"/>
    </source>
</evidence>
<dbReference type="Pfam" id="PF12650">
    <property type="entry name" value="DUF3784"/>
    <property type="match status" value="1"/>
</dbReference>
<dbReference type="OrthoDB" id="954876at2"/>
<name>A0A2D1U231_9SPHI</name>
<feature type="transmembrane region" description="Helical" evidence="1">
    <location>
        <begin position="54"/>
        <end position="72"/>
    </location>
</feature>
<organism evidence="2 3">
    <name type="scientific">Pedobacter ginsengisoli</name>
    <dbReference type="NCBI Taxonomy" id="363852"/>
    <lineage>
        <taxon>Bacteria</taxon>
        <taxon>Pseudomonadati</taxon>
        <taxon>Bacteroidota</taxon>
        <taxon>Sphingobacteriia</taxon>
        <taxon>Sphingobacteriales</taxon>
        <taxon>Sphingobacteriaceae</taxon>
        <taxon>Pedobacter</taxon>
    </lineage>
</organism>
<dbReference type="RefSeq" id="WP_099437599.1">
    <property type="nucleotide sequence ID" value="NZ_CP024091.1"/>
</dbReference>
<evidence type="ECO:0000313" key="2">
    <source>
        <dbReference type="EMBL" id="ATP55653.1"/>
    </source>
</evidence>
<evidence type="ECO:0008006" key="4">
    <source>
        <dbReference type="Google" id="ProtNLM"/>
    </source>
</evidence>
<proteinExistence type="predicted"/>
<accession>A0A2D1U231</accession>
<keyword evidence="1" id="KW-1133">Transmembrane helix</keyword>
<dbReference type="AlphaFoldDB" id="A0A2D1U231"/>